<keyword evidence="1" id="KW-0472">Membrane</keyword>
<evidence type="ECO:0000313" key="3">
    <source>
        <dbReference type="Proteomes" id="UP000324222"/>
    </source>
</evidence>
<dbReference type="EMBL" id="VSRR010005096">
    <property type="protein sequence ID" value="MPC41541.1"/>
    <property type="molecule type" value="Genomic_DNA"/>
</dbReference>
<sequence length="189" mass="21729">MQTQSDIGHHNMYLHTRQFVENDKRLHKKAKKMDHRAAYQQNGSAIKLKQDYIARVIQDNPAFVNDDGTPMFPDGEPQDPRRLQRALSIVNSEEDGSQPTLAEAVLPWKRPEDEEVCQMPVKQNEFPAWASNKEYVNYYSPSNTFLGELLCVLQCLCGVKRMVLIFLLICTHTTSFFKVLLISLQYIPG</sequence>
<evidence type="ECO:0000313" key="2">
    <source>
        <dbReference type="EMBL" id="MPC41541.1"/>
    </source>
</evidence>
<organism evidence="2 3">
    <name type="scientific">Portunus trituberculatus</name>
    <name type="common">Swimming crab</name>
    <name type="synonym">Neptunus trituberculatus</name>
    <dbReference type="NCBI Taxonomy" id="210409"/>
    <lineage>
        <taxon>Eukaryota</taxon>
        <taxon>Metazoa</taxon>
        <taxon>Ecdysozoa</taxon>
        <taxon>Arthropoda</taxon>
        <taxon>Crustacea</taxon>
        <taxon>Multicrustacea</taxon>
        <taxon>Malacostraca</taxon>
        <taxon>Eumalacostraca</taxon>
        <taxon>Eucarida</taxon>
        <taxon>Decapoda</taxon>
        <taxon>Pleocyemata</taxon>
        <taxon>Brachyura</taxon>
        <taxon>Eubrachyura</taxon>
        <taxon>Portunoidea</taxon>
        <taxon>Portunidae</taxon>
        <taxon>Portuninae</taxon>
        <taxon>Portunus</taxon>
    </lineage>
</organism>
<reference evidence="2 3" key="1">
    <citation type="submission" date="2019-05" db="EMBL/GenBank/DDBJ databases">
        <title>Another draft genome of Portunus trituberculatus and its Hox gene families provides insights of decapod evolution.</title>
        <authorList>
            <person name="Jeong J.-H."/>
            <person name="Song I."/>
            <person name="Kim S."/>
            <person name="Choi T."/>
            <person name="Kim D."/>
            <person name="Ryu S."/>
            <person name="Kim W."/>
        </authorList>
    </citation>
    <scope>NUCLEOTIDE SEQUENCE [LARGE SCALE GENOMIC DNA]</scope>
    <source>
        <tissue evidence="2">Muscle</tissue>
    </source>
</reference>
<evidence type="ECO:0000256" key="1">
    <source>
        <dbReference type="SAM" id="Phobius"/>
    </source>
</evidence>
<dbReference type="OrthoDB" id="196264at2759"/>
<protein>
    <submittedName>
        <fullName evidence="2">Uncharacterized protein</fullName>
    </submittedName>
</protein>
<dbReference type="Proteomes" id="UP000324222">
    <property type="component" value="Unassembled WGS sequence"/>
</dbReference>
<proteinExistence type="predicted"/>
<keyword evidence="1" id="KW-1133">Transmembrane helix</keyword>
<name>A0A5B7F3E4_PORTR</name>
<accession>A0A5B7F3E4</accession>
<gene>
    <name evidence="2" type="ORF">E2C01_035140</name>
</gene>
<keyword evidence="3" id="KW-1185">Reference proteome</keyword>
<dbReference type="AlphaFoldDB" id="A0A5B7F3E4"/>
<feature type="transmembrane region" description="Helical" evidence="1">
    <location>
        <begin position="163"/>
        <end position="187"/>
    </location>
</feature>
<keyword evidence="1" id="KW-0812">Transmembrane</keyword>
<comment type="caution">
    <text evidence="2">The sequence shown here is derived from an EMBL/GenBank/DDBJ whole genome shotgun (WGS) entry which is preliminary data.</text>
</comment>